<dbReference type="InterPro" id="IPR003599">
    <property type="entry name" value="Ig_sub"/>
</dbReference>
<feature type="region of interest" description="Disordered" evidence="3">
    <location>
        <begin position="691"/>
        <end position="711"/>
    </location>
</feature>
<dbReference type="CDD" id="cd00096">
    <property type="entry name" value="Ig"/>
    <property type="match status" value="1"/>
</dbReference>
<feature type="compositionally biased region" description="Low complexity" evidence="3">
    <location>
        <begin position="494"/>
        <end position="509"/>
    </location>
</feature>
<feature type="compositionally biased region" description="Polar residues" evidence="3">
    <location>
        <begin position="765"/>
        <end position="774"/>
    </location>
</feature>
<dbReference type="KEGG" id="bgt:106078172"/>
<keyword evidence="4" id="KW-1133">Transmembrane helix</keyword>
<sequence>MGLSSKEVICLSVTIACAVNVIFANQTSSPTPKKSLLILSETKKWGDEGATLQVNCTAHVPTKLESLKWRHSNSEHEVSKLRLSWPNSTTVTLTFQALLPTDAGTYSCVLLMENGGEETAQFSLYVKHRDTNRSTCGVTQFRCKKSKDCIFLRYRCDGKDDCGDGTDEECETDPCSGKFRCNNSRCVDMLLKCDHVDHCGDFSDEGIICKDTSTSSDVGWLKITVSTVIASTVGLVILISFIVIMVYRIKMKRLRELRIARAFERIYQNGGSGEPTSSGQGEDGPSDQHPFLPSSSHPHYGHIIVNVNNGVQYIPGYDYSLFMDSPPPYTEAGQGEGTEVKLPPPPYSTIDRHRAGRNAEEEPMAHNNVNISQSTVQNCLGGNRNADVGATAAGRGSASLRHHRTFSGPEATVQQLNGHSDSTTMPGISINARFIQSLLGPHLPGAAPADARGTSQRHARGDRPFQRTGSQDQRVNLIHLMSSPKRLADQDAVLTSQSSQTQQLDPSDLCNHPQSNATSSAELTDNPSATLPAHQTIALVEINTSQPVLTPEVTDENNKMSSPPKENKIDELNPTSSTEDDYEDPWDSTLPLLSTSSVIMPLYSDTELISNTGSSCENPGLLNLALVNASNVNELKGAQSWPESELVSPDRVKPNCASSALFNEVLRRDQEKKPKTGRLSVQKGHILLHTPNGVIANNEPPPNTTITSPPLNRLSGELVVKDGTIMLQAPAKAHSLDRNCVQPKHLKKVPDANLAPSSPEYHPNQRASSTTSLSAGMDQHPSLLSSSNLASTQVAAGSCSSIDSRGKLNVKDGCLVLEPPKHTPSSQILNQLQGAYAAEERKQNSLPDERMEPVVNTKRAAGTVVSRPPLPKFNTDIVLPSKSQ</sequence>
<feature type="compositionally biased region" description="Polar residues" evidence="3">
    <location>
        <begin position="512"/>
        <end position="528"/>
    </location>
</feature>
<feature type="region of interest" description="Disordered" evidence="3">
    <location>
        <begin position="268"/>
        <end position="295"/>
    </location>
</feature>
<dbReference type="PANTHER" id="PTHR24652">
    <property type="entry name" value="LOW-DENSITY LIPOPROTEIN RECEPTOR CLASS A DOMAIN-CONTAINING PROTEIN 2"/>
    <property type="match status" value="1"/>
</dbReference>
<dbReference type="Proteomes" id="UP000076420">
    <property type="component" value="Unassembled WGS sequence"/>
</dbReference>
<keyword evidence="4" id="KW-0812">Transmembrane</keyword>
<dbReference type="CDD" id="cd00112">
    <property type="entry name" value="LDLa"/>
    <property type="match status" value="2"/>
</dbReference>
<name>A0A2C9KVN3_BIOGL</name>
<dbReference type="Gene3D" id="2.60.40.10">
    <property type="entry name" value="Immunoglobulins"/>
    <property type="match status" value="1"/>
</dbReference>
<dbReference type="InterPro" id="IPR036055">
    <property type="entry name" value="LDL_receptor-like_sf"/>
</dbReference>
<evidence type="ECO:0000256" key="3">
    <source>
        <dbReference type="SAM" id="MobiDB-lite"/>
    </source>
</evidence>
<dbReference type="SUPFAM" id="SSF57424">
    <property type="entry name" value="LDL receptor-like module"/>
    <property type="match status" value="2"/>
</dbReference>
<dbReference type="InterPro" id="IPR013151">
    <property type="entry name" value="Immunoglobulin_dom"/>
</dbReference>
<dbReference type="InterPro" id="IPR036179">
    <property type="entry name" value="Ig-like_dom_sf"/>
</dbReference>
<dbReference type="InterPro" id="IPR013783">
    <property type="entry name" value="Ig-like_fold"/>
</dbReference>
<evidence type="ECO:0000256" key="2">
    <source>
        <dbReference type="PROSITE-ProRule" id="PRU00124"/>
    </source>
</evidence>
<feature type="disulfide bond" evidence="2">
    <location>
        <begin position="181"/>
        <end position="199"/>
    </location>
</feature>
<dbReference type="Pfam" id="PF00047">
    <property type="entry name" value="ig"/>
    <property type="match status" value="1"/>
</dbReference>
<feature type="region of interest" description="Disordered" evidence="3">
    <location>
        <begin position="441"/>
        <end position="474"/>
    </location>
</feature>
<dbReference type="PROSITE" id="PS50068">
    <property type="entry name" value="LDLRA_2"/>
    <property type="match status" value="2"/>
</dbReference>
<dbReference type="AlphaFoldDB" id="A0A2C9KVN3"/>
<evidence type="ECO:0000259" key="6">
    <source>
        <dbReference type="PROSITE" id="PS50835"/>
    </source>
</evidence>
<feature type="domain" description="Ig-like" evidence="6">
    <location>
        <begin position="32"/>
        <end position="123"/>
    </location>
</feature>
<dbReference type="Pfam" id="PF00057">
    <property type="entry name" value="Ldl_recept_a"/>
    <property type="match status" value="1"/>
</dbReference>
<comment type="caution">
    <text evidence="2">Lacks conserved residue(s) required for the propagation of feature annotation.</text>
</comment>
<evidence type="ECO:0000256" key="4">
    <source>
        <dbReference type="SAM" id="Phobius"/>
    </source>
</evidence>
<dbReference type="PROSITE" id="PS01209">
    <property type="entry name" value="LDLRA_1"/>
    <property type="match status" value="2"/>
</dbReference>
<dbReference type="OrthoDB" id="9990982at2759"/>
<evidence type="ECO:0000256" key="1">
    <source>
        <dbReference type="ARBA" id="ARBA00023157"/>
    </source>
</evidence>
<dbReference type="Gene3D" id="4.10.400.10">
    <property type="entry name" value="Low-density Lipoprotein Receptor"/>
    <property type="match status" value="2"/>
</dbReference>
<proteinExistence type="predicted"/>
<dbReference type="InterPro" id="IPR002172">
    <property type="entry name" value="LDrepeatLR_classA_rpt"/>
</dbReference>
<reference evidence="7" key="1">
    <citation type="submission" date="2020-05" db="UniProtKB">
        <authorList>
            <consortium name="EnsemblMetazoa"/>
        </authorList>
    </citation>
    <scope>IDENTIFICATION</scope>
    <source>
        <strain evidence="7">BB02</strain>
    </source>
</reference>
<organism evidence="7 8">
    <name type="scientific">Biomphalaria glabrata</name>
    <name type="common">Bloodfluke planorb</name>
    <name type="synonym">Freshwater snail</name>
    <dbReference type="NCBI Taxonomy" id="6526"/>
    <lineage>
        <taxon>Eukaryota</taxon>
        <taxon>Metazoa</taxon>
        <taxon>Spiralia</taxon>
        <taxon>Lophotrochozoa</taxon>
        <taxon>Mollusca</taxon>
        <taxon>Gastropoda</taxon>
        <taxon>Heterobranchia</taxon>
        <taxon>Euthyneura</taxon>
        <taxon>Panpulmonata</taxon>
        <taxon>Hygrophila</taxon>
        <taxon>Lymnaeoidea</taxon>
        <taxon>Planorbidae</taxon>
        <taxon>Biomphalaria</taxon>
    </lineage>
</organism>
<feature type="chain" id="PRO_5013379243" description="Ig-like domain-containing protein" evidence="5">
    <location>
        <begin position="25"/>
        <end position="884"/>
    </location>
</feature>
<feature type="region of interest" description="Disordered" evidence="3">
    <location>
        <begin position="750"/>
        <end position="784"/>
    </location>
</feature>
<dbReference type="EnsemblMetazoa" id="BGLB024090-RA">
    <property type="protein sequence ID" value="BGLB024090-PA"/>
    <property type="gene ID" value="BGLB024090"/>
</dbReference>
<keyword evidence="4" id="KW-0472">Membrane</keyword>
<dbReference type="SUPFAM" id="SSF48726">
    <property type="entry name" value="Immunoglobulin"/>
    <property type="match status" value="1"/>
</dbReference>
<gene>
    <name evidence="7" type="primary">106078172</name>
</gene>
<keyword evidence="1 2" id="KW-1015">Disulfide bond</keyword>
<evidence type="ECO:0000313" key="8">
    <source>
        <dbReference type="Proteomes" id="UP000076420"/>
    </source>
</evidence>
<dbReference type="SMART" id="SM00409">
    <property type="entry name" value="IG"/>
    <property type="match status" value="1"/>
</dbReference>
<evidence type="ECO:0000313" key="7">
    <source>
        <dbReference type="EnsemblMetazoa" id="BGLB024090-PA"/>
    </source>
</evidence>
<feature type="region of interest" description="Disordered" evidence="3">
    <location>
        <begin position="490"/>
        <end position="528"/>
    </location>
</feature>
<keyword evidence="5" id="KW-0732">Signal</keyword>
<feature type="region of interest" description="Disordered" evidence="3">
    <location>
        <begin position="546"/>
        <end position="586"/>
    </location>
</feature>
<dbReference type="STRING" id="6526.A0A2C9KVN3"/>
<dbReference type="VEuPathDB" id="VectorBase:BGLB024090"/>
<dbReference type="PRINTS" id="PR00261">
    <property type="entry name" value="LDLRECEPTOR"/>
</dbReference>
<dbReference type="PROSITE" id="PS50835">
    <property type="entry name" value="IG_LIKE"/>
    <property type="match status" value="1"/>
</dbReference>
<dbReference type="InterPro" id="IPR042333">
    <property type="entry name" value="LRAD2/Mig-13-like"/>
</dbReference>
<dbReference type="InterPro" id="IPR007110">
    <property type="entry name" value="Ig-like_dom"/>
</dbReference>
<feature type="transmembrane region" description="Helical" evidence="4">
    <location>
        <begin position="219"/>
        <end position="247"/>
    </location>
</feature>
<dbReference type="SMART" id="SM00192">
    <property type="entry name" value="LDLa"/>
    <property type="match status" value="2"/>
</dbReference>
<feature type="region of interest" description="Disordered" evidence="3">
    <location>
        <begin position="859"/>
        <end position="884"/>
    </location>
</feature>
<evidence type="ECO:0000256" key="5">
    <source>
        <dbReference type="SAM" id="SignalP"/>
    </source>
</evidence>
<protein>
    <recommendedName>
        <fullName evidence="6">Ig-like domain-containing protein</fullName>
    </recommendedName>
</protein>
<feature type="signal peptide" evidence="5">
    <location>
        <begin position="1"/>
        <end position="24"/>
    </location>
</feature>
<dbReference type="InterPro" id="IPR023415">
    <property type="entry name" value="LDLR_class-A_CS"/>
</dbReference>
<dbReference type="VEuPathDB" id="VectorBase:BGLAX_039961"/>
<accession>A0A2C9KVN3</accession>